<dbReference type="CDD" id="cd01837">
    <property type="entry name" value="SGNH_plant_lipase_like"/>
    <property type="match status" value="1"/>
</dbReference>
<dbReference type="InterPro" id="IPR035669">
    <property type="entry name" value="SGNH_plant_lipase-like"/>
</dbReference>
<protein>
    <recommendedName>
        <fullName evidence="8">GDSL esterase/lipase</fullName>
    </recommendedName>
</protein>
<dbReference type="PANTHER" id="PTHR22835:SF651">
    <property type="entry name" value="GDSL ESTERASE_LIPASE"/>
    <property type="match status" value="1"/>
</dbReference>
<proteinExistence type="inferred from homology"/>
<dbReference type="OrthoDB" id="1600564at2759"/>
<evidence type="ECO:0000313" key="6">
    <source>
        <dbReference type="EMBL" id="KAG8053042.1"/>
    </source>
</evidence>
<evidence type="ECO:0000256" key="4">
    <source>
        <dbReference type="ARBA" id="ARBA00023180"/>
    </source>
</evidence>
<evidence type="ECO:0008006" key="8">
    <source>
        <dbReference type="Google" id="ProtNLM"/>
    </source>
</evidence>
<dbReference type="Proteomes" id="UP000729402">
    <property type="component" value="Unassembled WGS sequence"/>
</dbReference>
<dbReference type="PANTHER" id="PTHR22835">
    <property type="entry name" value="ZINC FINGER FYVE DOMAIN CONTAINING PROTEIN"/>
    <property type="match status" value="1"/>
</dbReference>
<evidence type="ECO:0000313" key="7">
    <source>
        <dbReference type="Proteomes" id="UP000729402"/>
    </source>
</evidence>
<sequence>MEKLFVAFLVVALLTRPHGGACSGSGGQKPFTSIVSFGDSLADTGNLPLWQDPVLPAVVSFMSPPYGETFFGHPIGRASDGRLVIDFVADALGLPLVPPFLAQGQDFTVGVNFAVAGAPALNLTYLQGQGITVISPMNVSLDDQLSWFEKSKHSLCHNGYGDSDCFGKSLFIVGEFGANDYSSILYSNMTLEEATAYVPKIVDTIANGVERLIRHGARDIVVADMTPLGCMAAMLTLLEIRNNVDYDVHGCHKGVNMLSQQHNSLLHERVARIRSGHPYTRIIAAQHYRPIISFLQNPDHFGFNGDETLMACCGAGGRYNVDLMRLCGQPGTAACVDPASTVQWDGSHLTEAAYRRIAVGWLHGPYADPPILHAALG</sequence>
<dbReference type="InterPro" id="IPR001087">
    <property type="entry name" value="GDSL"/>
</dbReference>
<comment type="caution">
    <text evidence="6">The sequence shown here is derived from an EMBL/GenBank/DDBJ whole genome shotgun (WGS) entry which is preliminary data.</text>
</comment>
<feature type="chain" id="PRO_5035220734" description="GDSL esterase/lipase" evidence="5">
    <location>
        <begin position="22"/>
        <end position="377"/>
    </location>
</feature>
<reference evidence="6" key="1">
    <citation type="journal article" date="2021" name="bioRxiv">
        <title>Whole Genome Assembly and Annotation of Northern Wild Rice, Zizania palustris L., Supports a Whole Genome Duplication in the Zizania Genus.</title>
        <authorList>
            <person name="Haas M."/>
            <person name="Kono T."/>
            <person name="Macchietto M."/>
            <person name="Millas R."/>
            <person name="McGilp L."/>
            <person name="Shao M."/>
            <person name="Duquette J."/>
            <person name="Hirsch C.N."/>
            <person name="Kimball J."/>
        </authorList>
    </citation>
    <scope>NUCLEOTIDE SEQUENCE</scope>
    <source>
        <tissue evidence="6">Fresh leaf tissue</tissue>
    </source>
</reference>
<comment type="similarity">
    <text evidence="1">Belongs to the 'GDSL' lipolytic enzyme family.</text>
</comment>
<evidence type="ECO:0000256" key="2">
    <source>
        <dbReference type="ARBA" id="ARBA00022729"/>
    </source>
</evidence>
<keyword evidence="7" id="KW-1185">Reference proteome</keyword>
<evidence type="ECO:0000256" key="3">
    <source>
        <dbReference type="ARBA" id="ARBA00022801"/>
    </source>
</evidence>
<reference evidence="6" key="2">
    <citation type="submission" date="2021-02" db="EMBL/GenBank/DDBJ databases">
        <authorList>
            <person name="Kimball J.A."/>
            <person name="Haas M.W."/>
            <person name="Macchietto M."/>
            <person name="Kono T."/>
            <person name="Duquette J."/>
            <person name="Shao M."/>
        </authorList>
    </citation>
    <scope>NUCLEOTIDE SEQUENCE</scope>
    <source>
        <tissue evidence="6">Fresh leaf tissue</tissue>
    </source>
</reference>
<evidence type="ECO:0000256" key="5">
    <source>
        <dbReference type="SAM" id="SignalP"/>
    </source>
</evidence>
<feature type="signal peptide" evidence="5">
    <location>
        <begin position="1"/>
        <end position="21"/>
    </location>
</feature>
<gene>
    <name evidence="6" type="ORF">GUJ93_ZPchr0001g30065</name>
</gene>
<accession>A0A8J5V0C0</accession>
<name>A0A8J5V0C0_ZIZPA</name>
<keyword evidence="2 5" id="KW-0732">Signal</keyword>
<dbReference type="AlphaFoldDB" id="A0A8J5V0C0"/>
<evidence type="ECO:0000256" key="1">
    <source>
        <dbReference type="ARBA" id="ARBA00008668"/>
    </source>
</evidence>
<dbReference type="GO" id="GO:0016788">
    <property type="term" value="F:hydrolase activity, acting on ester bonds"/>
    <property type="evidence" value="ECO:0007669"/>
    <property type="project" value="InterPro"/>
</dbReference>
<keyword evidence="3" id="KW-0378">Hydrolase</keyword>
<keyword evidence="4" id="KW-0325">Glycoprotein</keyword>
<organism evidence="6 7">
    <name type="scientific">Zizania palustris</name>
    <name type="common">Northern wild rice</name>
    <dbReference type="NCBI Taxonomy" id="103762"/>
    <lineage>
        <taxon>Eukaryota</taxon>
        <taxon>Viridiplantae</taxon>
        <taxon>Streptophyta</taxon>
        <taxon>Embryophyta</taxon>
        <taxon>Tracheophyta</taxon>
        <taxon>Spermatophyta</taxon>
        <taxon>Magnoliopsida</taxon>
        <taxon>Liliopsida</taxon>
        <taxon>Poales</taxon>
        <taxon>Poaceae</taxon>
        <taxon>BOP clade</taxon>
        <taxon>Oryzoideae</taxon>
        <taxon>Oryzeae</taxon>
        <taxon>Zizaniinae</taxon>
        <taxon>Zizania</taxon>
    </lineage>
</organism>
<dbReference type="EMBL" id="JAAALK010000288">
    <property type="protein sequence ID" value="KAG8053042.1"/>
    <property type="molecule type" value="Genomic_DNA"/>
</dbReference>
<dbReference type="Pfam" id="PF00657">
    <property type="entry name" value="Lipase_GDSL"/>
    <property type="match status" value="1"/>
</dbReference>